<dbReference type="AlphaFoldDB" id="A0A7S3X492"/>
<reference evidence="3" key="1">
    <citation type="submission" date="2021-01" db="EMBL/GenBank/DDBJ databases">
        <authorList>
            <person name="Corre E."/>
            <person name="Pelletier E."/>
            <person name="Niang G."/>
            <person name="Scheremetjew M."/>
            <person name="Finn R."/>
            <person name="Kale V."/>
            <person name="Holt S."/>
            <person name="Cochrane G."/>
            <person name="Meng A."/>
            <person name="Brown T."/>
            <person name="Cohen L."/>
        </authorList>
    </citation>
    <scope>NUCLEOTIDE SEQUENCE</scope>
    <source>
        <strain evidence="3">379</strain>
    </source>
</reference>
<protein>
    <submittedName>
        <fullName evidence="3">Uncharacterized protein</fullName>
    </submittedName>
</protein>
<name>A0A7S3X492_EMIHU</name>
<feature type="region of interest" description="Disordered" evidence="1">
    <location>
        <begin position="381"/>
        <end position="414"/>
    </location>
</feature>
<keyword evidence="2" id="KW-0732">Signal</keyword>
<feature type="signal peptide" evidence="2">
    <location>
        <begin position="1"/>
        <end position="24"/>
    </location>
</feature>
<evidence type="ECO:0000313" key="3">
    <source>
        <dbReference type="EMBL" id="CAE0593733.1"/>
    </source>
</evidence>
<gene>
    <name evidence="3" type="ORF">EHUX00137_LOCUS44007</name>
</gene>
<organism evidence="3">
    <name type="scientific">Emiliania huxleyi</name>
    <name type="common">Coccolithophore</name>
    <name type="synonym">Pontosphaera huxleyi</name>
    <dbReference type="NCBI Taxonomy" id="2903"/>
    <lineage>
        <taxon>Eukaryota</taxon>
        <taxon>Haptista</taxon>
        <taxon>Haptophyta</taxon>
        <taxon>Prymnesiophyceae</taxon>
        <taxon>Isochrysidales</taxon>
        <taxon>Noelaerhabdaceae</taxon>
        <taxon>Emiliania</taxon>
    </lineage>
</organism>
<feature type="chain" id="PRO_5031409987" evidence="2">
    <location>
        <begin position="25"/>
        <end position="895"/>
    </location>
</feature>
<evidence type="ECO:0000256" key="1">
    <source>
        <dbReference type="SAM" id="MobiDB-lite"/>
    </source>
</evidence>
<evidence type="ECO:0000256" key="2">
    <source>
        <dbReference type="SAM" id="SignalP"/>
    </source>
</evidence>
<accession>A0A7S3X492</accession>
<dbReference type="EMBL" id="HBIR01056516">
    <property type="protein sequence ID" value="CAE0593733.1"/>
    <property type="molecule type" value="Transcribed_RNA"/>
</dbReference>
<sequence>MRGCALLRASSLAFCMASSPPAAARYLDLTPGTEPCGSGPWHVVDNTTALLHLVVTRFSLSQGNLSTLVHLRLMLLDAVTRASLTAQHSCRFTWLVYHDSTLPLSARSQLRAIVEGAGNGRFSLVEIPDGVAAPFDKPHYLPVQQQLQRIGRWIPAPARRAVVLSTRLDADDALSKSAVDKLQRHALRSLPCRGKSSGHLDNYVSCWVGAYMWHPRGNGSLGWENTAYCLSATTRASCNTMSKSPYVGNHVSMPVTPCKFRPSVSTAIAGNVAGLFRTSSVSSNSGITLLPATVDLTPGRAAWLDSTFGILVANLSAVSRWLASHTAQIAAEQGSIRCRRGFSCRPQAREGWKALAGGRRLTESTDQLATKLARNGRCPFQWNADRVRGPDPGAPVRNRTTGGHSRTGKRLVWRPTSRPPLRSIAQLAHSCGDDPSSQTPRTTRSAFANASVPEPPFLHVVRILGNDMPPVHAPGQTRLNALFAARYEVVPPRVRVTYLLNNIFNQTEQARLEQELCLAGARVVKRSVDPRRIAAFGPEVRSAVNYVTDQNGARNQAVGVGSADGSRWIWPSDSNQFLTAQMWTQLIRVLKESDTQGLPAALLPMIRIPTPDAASKLRAELKVSDVVGLLPAHLRMVSEPQLVVRNTLNYTFPEGIAYGAGNKLMGLNDMCSRISPPAHCCGKRIVRGRLQHGGESTPLREHDINALANQCGVSLRLHNFPTGAERPWRAVQRKRAPTATERSIGRLVSLGLLGQAVVRLNLSNVAANASALPSRTDWECYLKRYSDLPRTWGLSRQHSFLLCLQWTQYGRFERRKPYCDRDAPLPRSHSHLSLCHSFADPSDAIPAAFLKQWVRMKTSFQKPSARSPSPLPARANGTVPEGQGLVVVSARTSVM</sequence>
<dbReference type="Pfam" id="PF11316">
    <property type="entry name" value="Rhamno_transf"/>
    <property type="match status" value="1"/>
</dbReference>
<dbReference type="InterPro" id="IPR021466">
    <property type="entry name" value="Put_rhamnosyl_transferase"/>
</dbReference>
<proteinExistence type="predicted"/>